<gene>
    <name evidence="8" type="ORF">KSP39_PZI000303</name>
</gene>
<dbReference type="Pfam" id="PF00331">
    <property type="entry name" value="Glyco_hydro_10"/>
    <property type="match status" value="1"/>
</dbReference>
<dbReference type="SUPFAM" id="SSF51445">
    <property type="entry name" value="(Trans)glycosidases"/>
    <property type="match status" value="1"/>
</dbReference>
<dbReference type="SUPFAM" id="SSF49785">
    <property type="entry name" value="Galactose-binding domain-like"/>
    <property type="match status" value="2"/>
</dbReference>
<dbReference type="FunFam" id="2.60.120.260:FF:000103">
    <property type="entry name" value="Glycosyl hydrolase family 10 protein"/>
    <property type="match status" value="1"/>
</dbReference>
<keyword evidence="4" id="KW-0378">Hydrolase</keyword>
<dbReference type="PROSITE" id="PS51760">
    <property type="entry name" value="GH10_2"/>
    <property type="match status" value="1"/>
</dbReference>
<name>A0AAP0GFP1_9ASPA</name>
<evidence type="ECO:0000256" key="6">
    <source>
        <dbReference type="ARBA" id="ARBA00023326"/>
    </source>
</evidence>
<dbReference type="FunFam" id="3.20.20.80:FF:000104">
    <property type="entry name" value="Endo-1,4-beta-xylanase A"/>
    <property type="match status" value="1"/>
</dbReference>
<evidence type="ECO:0000256" key="1">
    <source>
        <dbReference type="ARBA" id="ARBA00007495"/>
    </source>
</evidence>
<keyword evidence="9" id="KW-1185">Reference proteome</keyword>
<dbReference type="GO" id="GO:0045493">
    <property type="term" value="P:xylan catabolic process"/>
    <property type="evidence" value="ECO:0007669"/>
    <property type="project" value="UniProtKB-KW"/>
</dbReference>
<comment type="caution">
    <text evidence="8">The sequence shown here is derived from an EMBL/GenBank/DDBJ whole genome shotgun (WGS) entry which is preliminary data.</text>
</comment>
<evidence type="ECO:0000313" key="9">
    <source>
        <dbReference type="Proteomes" id="UP001418222"/>
    </source>
</evidence>
<keyword evidence="6" id="KW-0624">Polysaccharide degradation</keyword>
<evidence type="ECO:0000256" key="2">
    <source>
        <dbReference type="ARBA" id="ARBA00022651"/>
    </source>
</evidence>
<feature type="domain" description="GH10" evidence="7">
    <location>
        <begin position="414"/>
        <end position="711"/>
    </location>
</feature>
<dbReference type="SMART" id="SM00633">
    <property type="entry name" value="Glyco_10"/>
    <property type="match status" value="1"/>
</dbReference>
<protein>
    <recommendedName>
        <fullName evidence="7">GH10 domain-containing protein</fullName>
    </recommendedName>
</protein>
<dbReference type="EMBL" id="JBBWWQ010000001">
    <property type="protein sequence ID" value="KAK8957031.1"/>
    <property type="molecule type" value="Genomic_DNA"/>
</dbReference>
<dbReference type="InterPro" id="IPR017853">
    <property type="entry name" value="GH"/>
</dbReference>
<keyword evidence="2" id="KW-0858">Xylan degradation</keyword>
<evidence type="ECO:0000256" key="4">
    <source>
        <dbReference type="ARBA" id="ARBA00022801"/>
    </source>
</evidence>
<dbReference type="PANTHER" id="PTHR31490:SF87">
    <property type="entry name" value="PUTATIVE, EXPRESSED-RELATED"/>
    <property type="match status" value="1"/>
</dbReference>
<proteinExistence type="inferred from homology"/>
<dbReference type="Proteomes" id="UP001418222">
    <property type="component" value="Unassembled WGS sequence"/>
</dbReference>
<dbReference type="Gene3D" id="3.20.20.80">
    <property type="entry name" value="Glycosidases"/>
    <property type="match status" value="1"/>
</dbReference>
<comment type="similarity">
    <text evidence="1">Belongs to the glycosyl hydrolase 10 (cellulase F) family.</text>
</comment>
<dbReference type="InterPro" id="IPR044846">
    <property type="entry name" value="GH10"/>
</dbReference>
<dbReference type="GO" id="GO:0031176">
    <property type="term" value="F:endo-1,4-beta-xylanase activity"/>
    <property type="evidence" value="ECO:0007669"/>
    <property type="project" value="UniProtKB-ARBA"/>
</dbReference>
<keyword evidence="5" id="KW-0119">Carbohydrate metabolism</keyword>
<evidence type="ECO:0000313" key="8">
    <source>
        <dbReference type="EMBL" id="KAK8957031.1"/>
    </source>
</evidence>
<dbReference type="PANTHER" id="PTHR31490">
    <property type="entry name" value="GLYCOSYL HYDROLASE"/>
    <property type="match status" value="1"/>
</dbReference>
<keyword evidence="3" id="KW-0677">Repeat</keyword>
<evidence type="ECO:0000256" key="3">
    <source>
        <dbReference type="ARBA" id="ARBA00022737"/>
    </source>
</evidence>
<dbReference type="InterPro" id="IPR003305">
    <property type="entry name" value="CenC_carb-bd"/>
</dbReference>
<dbReference type="InterPro" id="IPR001000">
    <property type="entry name" value="GH10_dom"/>
</dbReference>
<dbReference type="Pfam" id="PF02018">
    <property type="entry name" value="CBM_4_9"/>
    <property type="match status" value="2"/>
</dbReference>
<dbReference type="AlphaFoldDB" id="A0AAP0GFP1"/>
<organism evidence="8 9">
    <name type="scientific">Platanthera zijinensis</name>
    <dbReference type="NCBI Taxonomy" id="2320716"/>
    <lineage>
        <taxon>Eukaryota</taxon>
        <taxon>Viridiplantae</taxon>
        <taxon>Streptophyta</taxon>
        <taxon>Embryophyta</taxon>
        <taxon>Tracheophyta</taxon>
        <taxon>Spermatophyta</taxon>
        <taxon>Magnoliopsida</taxon>
        <taxon>Liliopsida</taxon>
        <taxon>Asparagales</taxon>
        <taxon>Orchidaceae</taxon>
        <taxon>Orchidoideae</taxon>
        <taxon>Orchideae</taxon>
        <taxon>Orchidinae</taxon>
        <taxon>Platanthera</taxon>
    </lineage>
</organism>
<dbReference type="InterPro" id="IPR008979">
    <property type="entry name" value="Galactose-bd-like_sf"/>
</dbReference>
<evidence type="ECO:0000259" key="7">
    <source>
        <dbReference type="PROSITE" id="PS51760"/>
    </source>
</evidence>
<reference evidence="8 9" key="1">
    <citation type="journal article" date="2022" name="Nat. Plants">
        <title>Genomes of leafy and leafless Platanthera orchids illuminate the evolution of mycoheterotrophy.</title>
        <authorList>
            <person name="Li M.H."/>
            <person name="Liu K.W."/>
            <person name="Li Z."/>
            <person name="Lu H.C."/>
            <person name="Ye Q.L."/>
            <person name="Zhang D."/>
            <person name="Wang J.Y."/>
            <person name="Li Y.F."/>
            <person name="Zhong Z.M."/>
            <person name="Liu X."/>
            <person name="Yu X."/>
            <person name="Liu D.K."/>
            <person name="Tu X.D."/>
            <person name="Liu B."/>
            <person name="Hao Y."/>
            <person name="Liao X.Y."/>
            <person name="Jiang Y.T."/>
            <person name="Sun W.H."/>
            <person name="Chen J."/>
            <person name="Chen Y.Q."/>
            <person name="Ai Y."/>
            <person name="Zhai J.W."/>
            <person name="Wu S.S."/>
            <person name="Zhou Z."/>
            <person name="Hsiao Y.Y."/>
            <person name="Wu W.L."/>
            <person name="Chen Y.Y."/>
            <person name="Lin Y.F."/>
            <person name="Hsu J.L."/>
            <person name="Li C.Y."/>
            <person name="Wang Z.W."/>
            <person name="Zhao X."/>
            <person name="Zhong W.Y."/>
            <person name="Ma X.K."/>
            <person name="Ma L."/>
            <person name="Huang J."/>
            <person name="Chen G.Z."/>
            <person name="Huang M.Z."/>
            <person name="Huang L."/>
            <person name="Peng D.H."/>
            <person name="Luo Y.B."/>
            <person name="Zou S.Q."/>
            <person name="Chen S.P."/>
            <person name="Lan S."/>
            <person name="Tsai W.C."/>
            <person name="Van de Peer Y."/>
            <person name="Liu Z.J."/>
        </authorList>
    </citation>
    <scope>NUCLEOTIDE SEQUENCE [LARGE SCALE GENOMIC DNA]</scope>
    <source>
        <strain evidence="8">Lor287</strain>
    </source>
</reference>
<sequence>MLQGKKLITRANYRPVCRDLRDFMAEKNTIGGDLDDLERQHDVQQEISTSLIDENIILNPRFEEGLNGWSGRGCKILLHDSMGDGKVLPQIGKHFASTTGRTQTWNGIQQEITGRVQRKLAYEIEAVVRIFGTVSASSVQATLWVQRPNGREQYIVIARVEATDKDWVQLKGKFLLNSAASKAVIYVEGPLPGIDILLNSLIVKHAQKLPPSPPPDIENVLYGVNILTNSNLTDGLNGWSPLGPCALSIAEGAPRILAPMAVDSLSSHKPSNGRYIVVTNRSQTWMGPSQTITDKLKLLVTYQVSAWVRVSSVKNGPQNINVALGVDSQFVNGGQVEALDDRWYEIGGSFRIEKQPSKVIVYVQGPMPGVDLMVAQLQIFPVDRRARFKYLKKKTDEVRKREVVLKISGCNVDNFSAPYVKVTQVKNSFPIGACINRSDIDNENLAEFFKNNFSWGVFGNELKWYWTEPQQGIFNYTDADELLDFFNKNGVQGRGHCIFWEVESAVQPWLQALNKNSLTLAVQNRLTGLLTRYKGKFKHYDVNNEMLHGSFYQDRLGKDIRANMFKISSQLDPSPLLFVNDYHVEDGTDTRASPEKYIKQIIELQDQGAQVGGIGVQGHIDCPIGPIVCSALDKLGVLGLPVWFTEIDVSSANEYVRADDLEAMLREIYAHPAVEGIMLWGFWELLMSRENGYLVNAEGDVNEAGRRFLALKQEWLSHAYGCVNEDGEFVFRGFHGSYNVEVVALGKKIAHTFVVEKGEYPLVVEISI</sequence>
<accession>A0AAP0GFP1</accession>
<dbReference type="Gene3D" id="2.60.120.260">
    <property type="entry name" value="Galactose-binding domain-like"/>
    <property type="match status" value="2"/>
</dbReference>
<evidence type="ECO:0000256" key="5">
    <source>
        <dbReference type="ARBA" id="ARBA00023277"/>
    </source>
</evidence>